<name>A0A2K4WJD9_9PSED</name>
<accession>A0A2K4WJD9</accession>
<proteinExistence type="predicted"/>
<sequence length="102" mass="11756">MHGGGRYLLVRQQLIYLASCEEGQRIATLVTMNDALSLERDNMKADVQDYRWKLSALYVLHSHLTNMARSRGLLSIDECNWIDDADYQKAISYIKSYEPRTG</sequence>
<gene>
    <name evidence="1" type="ORF">CFBP6411_04643</name>
</gene>
<dbReference type="AlphaFoldDB" id="A0A2K4WJD9"/>
<dbReference type="Proteomes" id="UP000238093">
    <property type="component" value="Chromosome I"/>
</dbReference>
<evidence type="ECO:0000313" key="2">
    <source>
        <dbReference type="Proteomes" id="UP000238093"/>
    </source>
</evidence>
<reference evidence="1 2" key="1">
    <citation type="submission" date="2017-11" db="EMBL/GenBank/DDBJ databases">
        <authorList>
            <person name="Han C.G."/>
        </authorList>
    </citation>
    <scope>NUCLEOTIDE SEQUENCE [LARGE SCALE GENOMIC DNA]</scope>
    <source>
        <strain evidence="1">CFBP6411</strain>
    </source>
</reference>
<organism evidence="1 2">
    <name type="scientific">Pseudomonas syringae group genomosp. 3</name>
    <dbReference type="NCBI Taxonomy" id="251701"/>
    <lineage>
        <taxon>Bacteria</taxon>
        <taxon>Pseudomonadati</taxon>
        <taxon>Pseudomonadota</taxon>
        <taxon>Gammaproteobacteria</taxon>
        <taxon>Pseudomonadales</taxon>
        <taxon>Pseudomonadaceae</taxon>
        <taxon>Pseudomonas</taxon>
    </lineage>
</organism>
<protein>
    <submittedName>
        <fullName evidence="1">Uncharacterized protein</fullName>
    </submittedName>
</protein>
<evidence type="ECO:0000313" key="1">
    <source>
        <dbReference type="EMBL" id="SOS36000.1"/>
    </source>
</evidence>
<dbReference type="EMBL" id="LT963408">
    <property type="protein sequence ID" value="SOS36000.1"/>
    <property type="molecule type" value="Genomic_DNA"/>
</dbReference>